<feature type="domain" description="Methyltransferase type 11" evidence="1">
    <location>
        <begin position="54"/>
        <end position="148"/>
    </location>
</feature>
<accession>A0A557SY86</accession>
<dbReference type="Pfam" id="PF08241">
    <property type="entry name" value="Methyltransf_11"/>
    <property type="match status" value="1"/>
</dbReference>
<dbReference type="GO" id="GO:0032259">
    <property type="term" value="P:methylation"/>
    <property type="evidence" value="ECO:0007669"/>
    <property type="project" value="UniProtKB-KW"/>
</dbReference>
<dbReference type="Proteomes" id="UP000315289">
    <property type="component" value="Unassembled WGS sequence"/>
</dbReference>
<keyword evidence="2" id="KW-0489">Methyltransferase</keyword>
<evidence type="ECO:0000313" key="2">
    <source>
        <dbReference type="EMBL" id="TVP41570.1"/>
    </source>
</evidence>
<evidence type="ECO:0000313" key="3">
    <source>
        <dbReference type="Proteomes" id="UP000315289"/>
    </source>
</evidence>
<keyword evidence="2" id="KW-0808">Transferase</keyword>
<dbReference type="InterPro" id="IPR029063">
    <property type="entry name" value="SAM-dependent_MTases_sf"/>
</dbReference>
<proteinExistence type="predicted"/>
<comment type="caution">
    <text evidence="2">The sequence shown here is derived from an EMBL/GenBank/DDBJ whole genome shotgun (WGS) entry which is preliminary data.</text>
</comment>
<reference evidence="2 3" key="1">
    <citation type="journal article" date="2019" name="Front. Microbiol.">
        <title>Ammonia Oxidation by the Arctic Terrestrial Thaumarchaeote Candidatus Nitrosocosmicus arcticus Is Stimulated by Increasing Temperatures.</title>
        <authorList>
            <person name="Alves R.J.E."/>
            <person name="Kerou M."/>
            <person name="Zappe A."/>
            <person name="Bittner R."/>
            <person name="Abby S.S."/>
            <person name="Schmidt H.A."/>
            <person name="Pfeifer K."/>
            <person name="Schleper C."/>
        </authorList>
    </citation>
    <scope>NUCLEOTIDE SEQUENCE [LARGE SCALE GENOMIC DNA]</scope>
    <source>
        <strain evidence="2 3">Kfb</strain>
    </source>
</reference>
<dbReference type="SUPFAM" id="SSF53335">
    <property type="entry name" value="S-adenosyl-L-methionine-dependent methyltransferases"/>
    <property type="match status" value="1"/>
</dbReference>
<dbReference type="RefSeq" id="WP_144729076.1">
    <property type="nucleotide sequence ID" value="NZ_ML675579.1"/>
</dbReference>
<evidence type="ECO:0000259" key="1">
    <source>
        <dbReference type="Pfam" id="PF08241"/>
    </source>
</evidence>
<dbReference type="EMBL" id="VOAH01000003">
    <property type="protein sequence ID" value="TVP41570.1"/>
    <property type="molecule type" value="Genomic_DNA"/>
</dbReference>
<gene>
    <name evidence="2" type="ORF">NARC_30285</name>
</gene>
<sequence length="227" mass="26447">MRYNSVLKNMLEVDEAINYLDSLHLFPHPDRPKSWDISKIIHILNKADKGSFILDVGCNTCPILSMLSMIGFKELYGCDLYLSSSSKSQSEIHEFKQYNLSIQNLENTNYRNNMFDYITSLSVIEHGINIEKYFKEMNRILKKGGMLLTSTDYWQNKISTKNSCLFGMPDIIFSRNEINNIINSAEKNGFELIEPIDFTCKDKVVRWEHNDVELTFLFFALKKIRSI</sequence>
<protein>
    <submittedName>
        <fullName evidence="2">Putative Methyltransferase type 11</fullName>
    </submittedName>
</protein>
<name>A0A557SY86_9ARCH</name>
<dbReference type="Gene3D" id="3.40.50.150">
    <property type="entry name" value="Vaccinia Virus protein VP39"/>
    <property type="match status" value="1"/>
</dbReference>
<keyword evidence="3" id="KW-1185">Reference proteome</keyword>
<dbReference type="AlphaFoldDB" id="A0A557SY86"/>
<dbReference type="InterPro" id="IPR013216">
    <property type="entry name" value="Methyltransf_11"/>
</dbReference>
<dbReference type="GO" id="GO:0008757">
    <property type="term" value="F:S-adenosylmethionine-dependent methyltransferase activity"/>
    <property type="evidence" value="ECO:0007669"/>
    <property type="project" value="InterPro"/>
</dbReference>
<organism evidence="2 3">
    <name type="scientific">Candidatus Nitrosocosmicus arcticus</name>
    <dbReference type="NCBI Taxonomy" id="2035267"/>
    <lineage>
        <taxon>Archaea</taxon>
        <taxon>Nitrososphaerota</taxon>
        <taxon>Nitrososphaeria</taxon>
        <taxon>Nitrososphaerales</taxon>
        <taxon>Nitrososphaeraceae</taxon>
        <taxon>Candidatus Nitrosocosmicus</taxon>
    </lineage>
</organism>